<feature type="region of interest" description="Disordered" evidence="7">
    <location>
        <begin position="3118"/>
        <end position="3209"/>
    </location>
</feature>
<dbReference type="GO" id="GO:0004843">
    <property type="term" value="F:cysteine-type deubiquitinase activity"/>
    <property type="evidence" value="ECO:0007669"/>
    <property type="project" value="UniProtKB-EC"/>
</dbReference>
<evidence type="ECO:0000259" key="10">
    <source>
        <dbReference type="Pfam" id="PF20255"/>
    </source>
</evidence>
<dbReference type="EMBL" id="MCFA01000319">
    <property type="protein sequence ID" value="ORX94071.1"/>
    <property type="molecule type" value="Genomic_DNA"/>
</dbReference>
<dbReference type="OrthoDB" id="3182339at2759"/>
<evidence type="ECO:0000256" key="3">
    <source>
        <dbReference type="ARBA" id="ARBA00022670"/>
    </source>
</evidence>
<organism evidence="11 12">
    <name type="scientific">Clohesyomyces aquaticus</name>
    <dbReference type="NCBI Taxonomy" id="1231657"/>
    <lineage>
        <taxon>Eukaryota</taxon>
        <taxon>Fungi</taxon>
        <taxon>Dikarya</taxon>
        <taxon>Ascomycota</taxon>
        <taxon>Pezizomycotina</taxon>
        <taxon>Dothideomycetes</taxon>
        <taxon>Pleosporomycetidae</taxon>
        <taxon>Pleosporales</taxon>
        <taxon>Lindgomycetaceae</taxon>
        <taxon>Clohesyomyces</taxon>
    </lineage>
</organism>
<evidence type="ECO:0000259" key="9">
    <source>
        <dbReference type="Pfam" id="PF12359"/>
    </source>
</evidence>
<accession>A0A1Y1Y7T3</accession>
<evidence type="ECO:0000256" key="2">
    <source>
        <dbReference type="ARBA" id="ARBA00012759"/>
    </source>
</evidence>
<feature type="compositionally biased region" description="Acidic residues" evidence="7">
    <location>
        <begin position="3145"/>
        <end position="3164"/>
    </location>
</feature>
<feature type="compositionally biased region" description="Acidic residues" evidence="7">
    <location>
        <begin position="3174"/>
        <end position="3186"/>
    </location>
</feature>
<dbReference type="InterPro" id="IPR051346">
    <property type="entry name" value="OTU_Deubiquitinase"/>
</dbReference>
<dbReference type="GO" id="GO:0006508">
    <property type="term" value="P:proteolysis"/>
    <property type="evidence" value="ECO:0007669"/>
    <property type="project" value="UniProtKB-KW"/>
</dbReference>
<dbReference type="PANTHER" id="PTHR13367:SF32">
    <property type="entry name" value="DUF6606 DOMAIN-CONTAINING PROTEIN"/>
    <property type="match status" value="1"/>
</dbReference>
<dbReference type="InterPro" id="IPR022105">
    <property type="entry name" value="DUF3645"/>
</dbReference>
<keyword evidence="3" id="KW-0645">Protease</keyword>
<comment type="catalytic activity">
    <reaction evidence="1">
        <text>Thiol-dependent hydrolysis of ester, thioester, amide, peptide and isopeptide bonds formed by the C-terminal Gly of ubiquitin (a 76-residue protein attached to proteins as an intracellular targeting signal).</text>
        <dbReference type="EC" id="3.4.19.12"/>
    </reaction>
</comment>
<evidence type="ECO:0000313" key="12">
    <source>
        <dbReference type="Proteomes" id="UP000193144"/>
    </source>
</evidence>
<sequence length="3209" mass="362784">MATTTRGAFLTSLYHHVVLPRQTPGKEDSNLNKVDAALLDHLLDAVKALVPLVPLPHQQALDAVRLALSTCKVLNVEGKVDKTLLSRELGRLGRKDALILYINEQNAGLLIYRRITEGGEDDAVFEVFEAAAKCSDVLESRSALRWDFPGQAVSIPYNRYCNISFQEALSTFVEQASMESIKDFSAVTYKAKAPLPEIRDSTNPDIMSGLLMTILEGNGTPYFPPILRKRVRDTVCWDKSEKPWRRSPFYLVLRVAIQRHLYHMLGGDIGRMYYKSLMCISLSKLLSSSLYHLTSEATYILAQKLGSRLAKLEVDRQNIANTAKTAFGDVFSQLRGDFTKTLSWVQTVLTNQWGIEKKKGQRYIHRLRRYAGAESLSLKLPLSGFKLDEILWLRLTNPLTISGSPLDHIRTYDTTVFAKKPFAAVARPHIQLLEYEETAISLLDLGSGVADDCAAHCIAMAAQLEAYVEKTGTAFDEYPELKSTMLLNMLELWIAMDANAVACYKLLGYYHPGFESTIVDDLHLMSFGDMQRAHRVQLYLSKRCRAWAGSGSRTIFDEPANDSFAVRYYDESVDSYRLKDLRRKIEEKAKKNRDAKEAEWEEMSSHHENLMQQISESSCVYVTYAAPDGVLLEEHVKPCHKHTLKWQAKQMKIKVFEYPLPNFEPAAKAAVFELACPKAFVAYRDATWLVLSTFAFAKQDPLEDVPLLRNYSGLRRHATTLDMKVSLGSSTKSHLDCHYAISTFPVTLRQIIRPCGLKLSYYDCRSRTWTSRDDRPSLSVHFPIKIPRRSPFAGLHSSHDTWPSSNKILASQTKCPGDLNVHEFMAWQGVLNGTHVRWLSLLRELGSTNLNFSTDSTWGIVFRLVLQIGPASTEDPSRDIHAALKDPTFCQKLFEQIKLRIEAIRRNWREPVQMDTLISILLKAKHVCTAFHIRSDAMELLRKIRAISWDWHCKIQSSSEELSQAGSSFAIWAPVLCKRTFQMYPRLGPELDSGDLQYFIAASVALQDNLMGNFNVLPFNLRNVVLQDLTFTHANRDHLRSALLAQQNAVVDALTHIWSPPYHWTPSVNVDSLAAPWWIILEFNSARGEGRHYVQYNYVYGSFLVNGEPHGFLPSEYRQVPVIQELFGTQNLRVLPSYMPGMALYVARVMPYGHRIHLGLRNGHVVVRARQETSNPRGHNVHILELIDSNVFQSFEMYDLPSPLIDNCRHWLNLETGILEIRQENFWKSKPGDWKIHVPKRSAMRRKSRLVDPNSQLALQVAQNFYYFEYPRQLVIFQPKTKPLSVELKRLELAFKVNGNNLLESHQLGAEIAETEAQDCGTWYGLRSKIVLRSIRNERQRSVIVPMGDSRFHADGSHVAIYISNPGLYARFGINDVLGRVECPAEPTLLYLRAMLHAYTSHFLPDPLTGRTGTEEAIYYLKLSSSLPWEPLKNQAVNILEMIDRLSPRRGYYPQNLKSMETVVWQHELSTMAQDDRYRSLVNFIRQRSLSLALFAAASGAQPARDSYPGELHLEYRASYRLPGCKSGEHLIYQSRDRRKNTDGRENVAIVTKVLLNWPSMAANTPDLAALLQEFPVIGGYIRQFGRVQITDLLTIDLGLEWGALASTAMSSGTADKYRLLFLFATMAFSSDANMDLIQVLVCFAMFSDLKNLEPPSCPSYTRFGKAIAPTIEDLASRMKAAKIPFVPVTNGNNLPRGQLALSRIQHEKIAEQSCMSLAEFVLSHWPQEELKFEAPPTISRDHLDIEEALTLIQPEWERLAQNFKFSNYLEKVQLVLNRHSPAFHGSLVSEGAGCGAVTRPPQIVARPQFYSLRIRGGELPQISDLMQKNVNLPEVLAANPRGMASLKTTNGSPNSPPPRHIKDLITIVDHIKNSCSVVHRKYGMELGQSIKALLDQMSRPSIEPQPFNPNDLKNQIYGAAQVFKNCLDCIEHILQADDDRATWLQCVGLWPKVTPVSLLTELRSTSGAVFGEGTREALVGLALSVTSYQRLLRIEDATLKGRHQQSLDERTNFGHQNWSPLERVDWLLLEIESDILIRPEQVEVALATIAPQSGENSVVQLLMGKGKTSCILPMVATVLADGRHLARIVVPRALLLQSAQVLQTKLGGLLNREVMHISFSRKTSTSQENIRTYTQLHGYLKKCKGIMLALPECLLSFKLSGLQRLVDRRVEEATLMIKAQAWLEKYARDVLDECDVSLAIRTQLIYPSGTQMSVDGHPLRWQTVQAVLRLIRSHLPHLVENFPRSIEVVERDGGGYPLVYFLRKDVEDYLVSSILEAICKGQTTVITCAEYPDSHRADIKHFISSPTVGADVVRRINLIFHGKLHLMKVMYLLRGLFVHRIMLSAMKKRWNVQYGLHPTRCPIAVPFLAKGVPSPTAEWGHPDVAIILTCLSFYYQGLDLVQFKQAFQQLLKSDEPSIEFEKWASVNLPHALRYYNAINVEDSSQLRELHSHIRYNPYLLDFFMNSFVFPKHAKQFETKLQASGWDLVLFNPTGDSNCRTTGFSGTNDTRHQLPMTIKQHDLPNLSHTNAEVLSYLLESRNRRYILAVDSERCRLSEEGLLLRLLNPLGKIFNVSARGGDHQEKIVDHSERIRVLIDAGAQILEHDNLSFARAWLKTDTDAAAAVFFNADHQAWVLYRKGVSVPLLASPFAEDLEGCLVYLDESHCRGTDLKLPPQAKAALTLGPHLTKDALVQAAMRLRLLGQTQSVTFFSPLEVHQSILDLRGKRDDYEPDSSDVLHWLLEQTCNGIEQLEPLYFNQGISYLQRIEAGLRHPNFLTQGHQRTDYLSIMRSKELQSLKQLYEPKLLQSGAQCKSANFAPALHGYVSDLLVRRKNFQDRGIAVHSSALEEVEQEREVEFEVESVRETQPPVHFTAHKFPRLHKDIEAFAVTGRLPAGSDAFQPVFCALQQTGLGRKHGANLTASSVASGLFVSTQFCKTVKLTEPNDNFLRPCQWILWSCSSASALIVSPEEANLLIPVLRMNPETAKGYTHLIVYAAPATRRMLHFNSLDYYATPPLPDNFIIPTWVKIQLGIFAGRLYFEWDEYFEMLGYLGVKTGTASDEEFQIVDHQAFAKKPLTFLHDWLAVRRKGQDFEHTPMGFVTTGKPLSKEHPFFLSSAVDGDTGPVEPAKTRNKNGLIGSDDTGSEAEDEEDEDEDDDFYDAEEQRLSAGDEGGENINEDEEENIPFFDGAEYVEETANSAKDNPEA</sequence>
<feature type="domain" description="DUF3638" evidence="8">
    <location>
        <begin position="2016"/>
        <end position="2238"/>
    </location>
</feature>
<dbReference type="EC" id="3.4.19.12" evidence="2"/>
<dbReference type="InterPro" id="IPR027417">
    <property type="entry name" value="P-loop_NTPase"/>
</dbReference>
<dbReference type="Pfam" id="PF12359">
    <property type="entry name" value="DUF3645"/>
    <property type="match status" value="1"/>
</dbReference>
<keyword evidence="6" id="KW-0788">Thiol protease</keyword>
<protein>
    <recommendedName>
        <fullName evidence="2">ubiquitinyl hydrolase 1</fullName>
        <ecNumber evidence="2">3.4.19.12</ecNumber>
    </recommendedName>
</protein>
<evidence type="ECO:0000256" key="5">
    <source>
        <dbReference type="ARBA" id="ARBA00022801"/>
    </source>
</evidence>
<gene>
    <name evidence="11" type="ORF">BCR34DRAFT_608383</name>
</gene>
<evidence type="ECO:0000259" key="8">
    <source>
        <dbReference type="Pfam" id="PF12340"/>
    </source>
</evidence>
<keyword evidence="5" id="KW-0378">Hydrolase</keyword>
<reference evidence="11 12" key="1">
    <citation type="submission" date="2016-07" db="EMBL/GenBank/DDBJ databases">
        <title>Pervasive Adenine N6-methylation of Active Genes in Fungi.</title>
        <authorList>
            <consortium name="DOE Joint Genome Institute"/>
            <person name="Mondo S.J."/>
            <person name="Dannebaum R.O."/>
            <person name="Kuo R.C."/>
            <person name="Labutti K."/>
            <person name="Haridas S."/>
            <person name="Kuo A."/>
            <person name="Salamov A."/>
            <person name="Ahrendt S.R."/>
            <person name="Lipzen A."/>
            <person name="Sullivan W."/>
            <person name="Andreopoulos W.B."/>
            <person name="Clum A."/>
            <person name="Lindquist E."/>
            <person name="Daum C."/>
            <person name="Ramamoorthy G.K."/>
            <person name="Gryganskyi A."/>
            <person name="Culley D."/>
            <person name="Magnuson J.K."/>
            <person name="James T.Y."/>
            <person name="O'Malley M.A."/>
            <person name="Stajich J.E."/>
            <person name="Spatafora J.W."/>
            <person name="Visel A."/>
            <person name="Grigoriev I.V."/>
        </authorList>
    </citation>
    <scope>NUCLEOTIDE SEQUENCE [LARGE SCALE GENOMIC DNA]</scope>
    <source>
        <strain evidence="11 12">CBS 115471</strain>
    </source>
</reference>
<comment type="caution">
    <text evidence="11">The sequence shown here is derived from an EMBL/GenBank/DDBJ whole genome shotgun (WGS) entry which is preliminary data.</text>
</comment>
<dbReference type="InterPro" id="IPR022099">
    <property type="entry name" value="DUF3638"/>
</dbReference>
<evidence type="ECO:0000313" key="11">
    <source>
        <dbReference type="EMBL" id="ORX94071.1"/>
    </source>
</evidence>
<dbReference type="Proteomes" id="UP000193144">
    <property type="component" value="Unassembled WGS sequence"/>
</dbReference>
<feature type="domain" description="DUF3645" evidence="9">
    <location>
        <begin position="2358"/>
        <end position="2390"/>
    </location>
</feature>
<dbReference type="InterPro" id="IPR046541">
    <property type="entry name" value="DUF6606"/>
</dbReference>
<name>A0A1Y1Y7T3_9PLEO</name>
<dbReference type="SUPFAM" id="SSF52540">
    <property type="entry name" value="P-loop containing nucleoside triphosphate hydrolases"/>
    <property type="match status" value="1"/>
</dbReference>
<feature type="domain" description="DUF6606" evidence="10">
    <location>
        <begin position="13"/>
        <end position="286"/>
    </location>
</feature>
<evidence type="ECO:0000256" key="1">
    <source>
        <dbReference type="ARBA" id="ARBA00000707"/>
    </source>
</evidence>
<keyword evidence="12" id="KW-1185">Reference proteome</keyword>
<dbReference type="STRING" id="1231657.A0A1Y1Y7T3"/>
<evidence type="ECO:0000256" key="4">
    <source>
        <dbReference type="ARBA" id="ARBA00022786"/>
    </source>
</evidence>
<feature type="compositionally biased region" description="Polar residues" evidence="7">
    <location>
        <begin position="3199"/>
        <end position="3209"/>
    </location>
</feature>
<dbReference type="Pfam" id="PF20255">
    <property type="entry name" value="DUF6606"/>
    <property type="match status" value="1"/>
</dbReference>
<proteinExistence type="predicted"/>
<keyword evidence="4" id="KW-0833">Ubl conjugation pathway</keyword>
<dbReference type="PANTHER" id="PTHR13367">
    <property type="entry name" value="UBIQUITIN THIOESTERASE"/>
    <property type="match status" value="1"/>
</dbReference>
<evidence type="ECO:0000256" key="6">
    <source>
        <dbReference type="ARBA" id="ARBA00022807"/>
    </source>
</evidence>
<evidence type="ECO:0000256" key="7">
    <source>
        <dbReference type="SAM" id="MobiDB-lite"/>
    </source>
</evidence>
<dbReference type="Pfam" id="PF12340">
    <property type="entry name" value="DUF3638"/>
    <property type="match status" value="1"/>
</dbReference>